<name>A0A9W6IRA5_9HYPH</name>
<reference evidence="1" key="3">
    <citation type="submission" date="2023-01" db="EMBL/GenBank/DDBJ databases">
        <authorList>
            <person name="Sun Q."/>
            <person name="Evtushenko L."/>
        </authorList>
    </citation>
    <scope>NUCLEOTIDE SEQUENCE</scope>
    <source>
        <strain evidence="1">VKM B-1606</strain>
    </source>
</reference>
<protein>
    <submittedName>
        <fullName evidence="1">Uncharacterized protein</fullName>
    </submittedName>
</protein>
<keyword evidence="3" id="KW-1185">Reference proteome</keyword>
<proteinExistence type="predicted"/>
<dbReference type="AlphaFoldDB" id="A0A9W6IRA5"/>
<accession>A0A9W6IRA5</accession>
<sequence length="141" mass="15824">MPAIARHRYALLSVESLARRTGIRASCHAIAADLSVAVFTISISRSMRSHDLHFVSLGNRRKHAHFGINHLSARRLVRRRPFRETLVERRWRHAWRCAKHRLAIAAMTRLTEIQPPIAAMDRAPANKQAGALPGGINAADD</sequence>
<dbReference type="EMBL" id="BSFF01000001">
    <property type="protein sequence ID" value="GLK55067.1"/>
    <property type="molecule type" value="Genomic_DNA"/>
</dbReference>
<reference evidence="1" key="1">
    <citation type="journal article" date="2014" name="Int. J. Syst. Evol. Microbiol.">
        <title>Complete genome sequence of Corynebacterium casei LMG S-19264T (=DSM 44701T), isolated from a smear-ripened cheese.</title>
        <authorList>
            <consortium name="US DOE Joint Genome Institute (JGI-PGF)"/>
            <person name="Walter F."/>
            <person name="Albersmeier A."/>
            <person name="Kalinowski J."/>
            <person name="Ruckert C."/>
        </authorList>
    </citation>
    <scope>NUCLEOTIDE SEQUENCE</scope>
    <source>
        <strain evidence="1">VKM B-1606</strain>
    </source>
</reference>
<evidence type="ECO:0000313" key="4">
    <source>
        <dbReference type="Proteomes" id="UP001143400"/>
    </source>
</evidence>
<evidence type="ECO:0000313" key="2">
    <source>
        <dbReference type="EMBL" id="MBM7852003.1"/>
    </source>
</evidence>
<dbReference type="RefSeq" id="WP_204950369.1">
    <property type="nucleotide sequence ID" value="NZ_BSFF01000001.1"/>
</dbReference>
<evidence type="ECO:0000313" key="1">
    <source>
        <dbReference type="EMBL" id="GLK55067.1"/>
    </source>
</evidence>
<comment type="caution">
    <text evidence="1">The sequence shown here is derived from an EMBL/GenBank/DDBJ whole genome shotgun (WGS) entry which is preliminary data.</text>
</comment>
<gene>
    <name evidence="1" type="ORF">GCM10008170_10860</name>
    <name evidence="2" type="ORF">JOD31_002228</name>
</gene>
<reference evidence="2 3" key="2">
    <citation type="submission" date="2021-01" db="EMBL/GenBank/DDBJ databases">
        <title>Genomic Encyclopedia of Type Strains, Phase IV (KMG-IV): sequencing the most valuable type-strain genomes for metagenomic binning, comparative biology and taxonomic classification.</title>
        <authorList>
            <person name="Goeker M."/>
        </authorList>
    </citation>
    <scope>NUCLEOTIDE SEQUENCE [LARGE SCALE GENOMIC DNA]</scope>
    <source>
        <strain evidence="2 3">DSM 6130</strain>
    </source>
</reference>
<organism evidence="1 4">
    <name type="scientific">Methylopila capsulata</name>
    <dbReference type="NCBI Taxonomy" id="61654"/>
    <lineage>
        <taxon>Bacteria</taxon>
        <taxon>Pseudomonadati</taxon>
        <taxon>Pseudomonadota</taxon>
        <taxon>Alphaproteobacteria</taxon>
        <taxon>Hyphomicrobiales</taxon>
        <taxon>Methylopilaceae</taxon>
        <taxon>Methylopila</taxon>
    </lineage>
</organism>
<evidence type="ECO:0000313" key="3">
    <source>
        <dbReference type="Proteomes" id="UP000758856"/>
    </source>
</evidence>
<dbReference type="Proteomes" id="UP001143400">
    <property type="component" value="Unassembled WGS sequence"/>
</dbReference>
<dbReference type="EMBL" id="JAFBCY010000002">
    <property type="protein sequence ID" value="MBM7852003.1"/>
    <property type="molecule type" value="Genomic_DNA"/>
</dbReference>
<dbReference type="Proteomes" id="UP000758856">
    <property type="component" value="Unassembled WGS sequence"/>
</dbReference>